<accession>A0AAD5WLY3</accession>
<dbReference type="EMBL" id="JAKWBI020001034">
    <property type="protein sequence ID" value="KAJ2891624.1"/>
    <property type="molecule type" value="Genomic_DNA"/>
</dbReference>
<proteinExistence type="predicted"/>
<evidence type="ECO:0000256" key="1">
    <source>
        <dbReference type="SAM" id="MobiDB-lite"/>
    </source>
</evidence>
<comment type="caution">
    <text evidence="2">The sequence shown here is derived from an EMBL/GenBank/DDBJ whole genome shotgun (WGS) entry which is preliminary data.</text>
</comment>
<gene>
    <name evidence="2" type="ORF">MKZ38_000147</name>
</gene>
<evidence type="ECO:0000313" key="3">
    <source>
        <dbReference type="Proteomes" id="UP001201980"/>
    </source>
</evidence>
<dbReference type="AlphaFoldDB" id="A0AAD5WLY3"/>
<feature type="region of interest" description="Disordered" evidence="1">
    <location>
        <begin position="27"/>
        <end position="87"/>
    </location>
</feature>
<protein>
    <submittedName>
        <fullName evidence="2">Uncharacterized protein</fullName>
    </submittedName>
</protein>
<name>A0AAD5WLY3_9PEZI</name>
<organism evidence="2 3">
    <name type="scientific">Zalerion maritima</name>
    <dbReference type="NCBI Taxonomy" id="339359"/>
    <lineage>
        <taxon>Eukaryota</taxon>
        <taxon>Fungi</taxon>
        <taxon>Dikarya</taxon>
        <taxon>Ascomycota</taxon>
        <taxon>Pezizomycotina</taxon>
        <taxon>Sordariomycetes</taxon>
        <taxon>Lulworthiomycetidae</taxon>
        <taxon>Lulworthiales</taxon>
        <taxon>Lulworthiaceae</taxon>
        <taxon>Zalerion</taxon>
    </lineage>
</organism>
<reference evidence="2" key="1">
    <citation type="submission" date="2022-07" db="EMBL/GenBank/DDBJ databases">
        <title>Draft genome sequence of Zalerion maritima ATCC 34329, a (micro)plastics degrading marine fungus.</title>
        <authorList>
            <person name="Paco A."/>
            <person name="Goncalves M.F.M."/>
            <person name="Rocha-Santos T.A.P."/>
            <person name="Alves A."/>
        </authorList>
    </citation>
    <scope>NUCLEOTIDE SEQUENCE</scope>
    <source>
        <strain evidence="2">ATCC 34329</strain>
    </source>
</reference>
<sequence length="282" mass="30360">MDYKYTIVGNPLPSPLPNSSFLQVHQQQKQQQPSQQQCEAYSRTPSHASISDKPPNVLVPTPGPPPATMATKTTKNSSGATNPRRHMRGKWTDTWLGFSFVTLPMSVSNFAISTTALTTITPWSSTTGTTLGSSVGTGETTEDGMPTPYQLALTLELRTVSAWRIIGRLMPYVFGHGKTRAKFVPGVESAGYIGVLGAWGRTGSLFRLKQRQRRDDQQEDYCSCARARRREDDDDDDGTGGGSCAEDAAYAAGEFGAAESGVLRAWRLLGHRGGAGGEGLGD</sequence>
<dbReference type="Proteomes" id="UP001201980">
    <property type="component" value="Unassembled WGS sequence"/>
</dbReference>
<keyword evidence="3" id="KW-1185">Reference proteome</keyword>
<feature type="compositionally biased region" description="Low complexity" evidence="1">
    <location>
        <begin position="27"/>
        <end position="37"/>
    </location>
</feature>
<evidence type="ECO:0000313" key="2">
    <source>
        <dbReference type="EMBL" id="KAJ2891624.1"/>
    </source>
</evidence>